<feature type="transmembrane region" description="Helical" evidence="1">
    <location>
        <begin position="179"/>
        <end position="200"/>
    </location>
</feature>
<keyword evidence="1" id="KW-0472">Membrane</keyword>
<dbReference type="InterPro" id="IPR025333">
    <property type="entry name" value="DUF4239"/>
</dbReference>
<comment type="caution">
    <text evidence="2">The sequence shown here is derived from an EMBL/GenBank/DDBJ whole genome shotgun (WGS) entry which is preliminary data.</text>
</comment>
<keyword evidence="3" id="KW-1185">Reference proteome</keyword>
<feature type="transmembrane region" description="Helical" evidence="1">
    <location>
        <begin position="206"/>
        <end position="223"/>
    </location>
</feature>
<reference evidence="2 3" key="1">
    <citation type="submission" date="2022-01" db="EMBL/GenBank/DDBJ databases">
        <authorList>
            <person name="Won M."/>
            <person name="Kim S.-J."/>
            <person name="Kwon S.-W."/>
        </authorList>
    </citation>
    <scope>NUCLEOTIDE SEQUENCE [LARGE SCALE GENOMIC DNA]</scope>
    <source>
        <strain evidence="2 3">KCTC 23505</strain>
    </source>
</reference>
<evidence type="ECO:0008006" key="4">
    <source>
        <dbReference type="Google" id="ProtNLM"/>
    </source>
</evidence>
<evidence type="ECO:0000313" key="2">
    <source>
        <dbReference type="EMBL" id="MCF3947922.1"/>
    </source>
</evidence>
<keyword evidence="1" id="KW-1133">Transmembrane helix</keyword>
<sequence length="253" mass="27167">MRIVIDHPPLLALIMAVLLGFATWLGQRLAADDAGSETPLGPVQGAVLGLAGLMLGFSFSMALSRYEQRRSLVVDEANAIGTTYLRAGLLAPDLRDAARPLLRRYVTARLAYFGAAEDRHEIAAAEASAARLQVALWRIAEQASAVAPNAITGSFIRSLNQTIDLEAERDAARHNRLPGTVWVVLITVTAGASFFTGLLLRGRYRATLAALPVILAIVLGLIAELDTPRAGLLTISQHSMERLEASLRPNAVR</sequence>
<accession>A0ABS9E2P7</accession>
<keyword evidence="1" id="KW-0812">Transmembrane</keyword>
<dbReference type="Pfam" id="PF14023">
    <property type="entry name" value="Bestrophin-like"/>
    <property type="match status" value="1"/>
</dbReference>
<feature type="transmembrane region" description="Helical" evidence="1">
    <location>
        <begin position="46"/>
        <end position="63"/>
    </location>
</feature>
<dbReference type="EMBL" id="JAKGBZ010000033">
    <property type="protein sequence ID" value="MCF3947922.1"/>
    <property type="molecule type" value="Genomic_DNA"/>
</dbReference>
<gene>
    <name evidence="2" type="ORF">L2A60_14670</name>
</gene>
<organism evidence="2 3">
    <name type="scientific">Acidiphilium iwatense</name>
    <dbReference type="NCBI Taxonomy" id="768198"/>
    <lineage>
        <taxon>Bacteria</taxon>
        <taxon>Pseudomonadati</taxon>
        <taxon>Pseudomonadota</taxon>
        <taxon>Alphaproteobacteria</taxon>
        <taxon>Acetobacterales</taxon>
        <taxon>Acidocellaceae</taxon>
        <taxon>Acidiphilium</taxon>
    </lineage>
</organism>
<evidence type="ECO:0000313" key="3">
    <source>
        <dbReference type="Proteomes" id="UP001521209"/>
    </source>
</evidence>
<dbReference type="Proteomes" id="UP001521209">
    <property type="component" value="Unassembled WGS sequence"/>
</dbReference>
<proteinExistence type="predicted"/>
<evidence type="ECO:0000256" key="1">
    <source>
        <dbReference type="SAM" id="Phobius"/>
    </source>
</evidence>
<name>A0ABS9E2P7_9PROT</name>
<dbReference type="RefSeq" id="WP_235705215.1">
    <property type="nucleotide sequence ID" value="NZ_JAKGBZ010000033.1"/>
</dbReference>
<protein>
    <recommendedName>
        <fullName evidence="4">DUF4239 domain-containing protein</fullName>
    </recommendedName>
</protein>